<keyword evidence="3" id="KW-1185">Reference proteome</keyword>
<feature type="compositionally biased region" description="Low complexity" evidence="1">
    <location>
        <begin position="183"/>
        <end position="197"/>
    </location>
</feature>
<evidence type="ECO:0000256" key="1">
    <source>
        <dbReference type="SAM" id="MobiDB-lite"/>
    </source>
</evidence>
<organism evidence="2 3">
    <name type="scientific">Opisthorchis viverrini</name>
    <name type="common">Southeast Asian liver fluke</name>
    <dbReference type="NCBI Taxonomy" id="6198"/>
    <lineage>
        <taxon>Eukaryota</taxon>
        <taxon>Metazoa</taxon>
        <taxon>Spiralia</taxon>
        <taxon>Lophotrochozoa</taxon>
        <taxon>Platyhelminthes</taxon>
        <taxon>Trematoda</taxon>
        <taxon>Digenea</taxon>
        <taxon>Opisthorchiida</taxon>
        <taxon>Opisthorchiata</taxon>
        <taxon>Opisthorchiidae</taxon>
        <taxon>Opisthorchis</taxon>
    </lineage>
</organism>
<sequence length="210" mass="22496">MPFSLQILMDMLLAPKSRSFVGQPLCSPQVQPPDNVTDTDASSVLNLIPPAVLPAWMRAPQFDPGNATANPLNAANSWLLPPTVAGTSNSLPRDNKCLRSGSNSPDRSVMDVLLGGVIEALRLRQFNSPNPYRTLPPRFDLHLFASRREYENGRCLLMRNLRSIPSLCNLVAASSLLPNSLDPTSSAAETSSPLSSSMGNATSSLASPVV</sequence>
<proteinExistence type="predicted"/>
<reference evidence="2 3" key="1">
    <citation type="submission" date="2015-03" db="EMBL/GenBank/DDBJ databases">
        <title>Draft genome of the nematode, Opisthorchis viverrini.</title>
        <authorList>
            <person name="Mitreva M."/>
        </authorList>
    </citation>
    <scope>NUCLEOTIDE SEQUENCE [LARGE SCALE GENOMIC DNA]</scope>
    <source>
        <strain evidence="2">Khon Kaen</strain>
    </source>
</reference>
<gene>
    <name evidence="2" type="ORF">X801_09576</name>
</gene>
<dbReference type="Proteomes" id="UP000243686">
    <property type="component" value="Unassembled WGS sequence"/>
</dbReference>
<accession>A0A1S8WJL1</accession>
<evidence type="ECO:0000313" key="3">
    <source>
        <dbReference type="Proteomes" id="UP000243686"/>
    </source>
</evidence>
<feature type="region of interest" description="Disordered" evidence="1">
    <location>
        <begin position="181"/>
        <end position="210"/>
    </location>
</feature>
<feature type="compositionally biased region" description="Polar residues" evidence="1">
    <location>
        <begin position="198"/>
        <end position="210"/>
    </location>
</feature>
<evidence type="ECO:0000313" key="2">
    <source>
        <dbReference type="EMBL" id="OON14634.1"/>
    </source>
</evidence>
<dbReference type="EMBL" id="KV906509">
    <property type="protein sequence ID" value="OON14634.1"/>
    <property type="molecule type" value="Genomic_DNA"/>
</dbReference>
<protein>
    <submittedName>
        <fullName evidence="2">Uncharacterized protein</fullName>
    </submittedName>
</protein>
<name>A0A1S8WJL1_OPIVI</name>
<dbReference type="AlphaFoldDB" id="A0A1S8WJL1"/>